<evidence type="ECO:0000313" key="1">
    <source>
        <dbReference type="EMBL" id="QDV35577.1"/>
    </source>
</evidence>
<dbReference type="RefSeq" id="WP_145271262.1">
    <property type="nucleotide sequence ID" value="NZ_CP036426.1"/>
</dbReference>
<evidence type="ECO:0008006" key="3">
    <source>
        <dbReference type="Google" id="ProtNLM"/>
    </source>
</evidence>
<name>A0A518H432_9BACT</name>
<dbReference type="SUPFAM" id="SSF53335">
    <property type="entry name" value="S-adenosyl-L-methionine-dependent methyltransferases"/>
    <property type="match status" value="1"/>
</dbReference>
<dbReference type="EMBL" id="CP036426">
    <property type="protein sequence ID" value="QDV35577.1"/>
    <property type="molecule type" value="Genomic_DNA"/>
</dbReference>
<protein>
    <recommendedName>
        <fullName evidence="3">Bifunctional 3-demethylubiquinone-9 3-methyltransferase/ 2-octaprenyl-6-hydroxy phenol methylase</fullName>
    </recommendedName>
</protein>
<dbReference type="Pfam" id="PF13489">
    <property type="entry name" value="Methyltransf_23"/>
    <property type="match status" value="1"/>
</dbReference>
<keyword evidence="2" id="KW-1185">Reference proteome</keyword>
<dbReference type="KEGG" id="tpla:ElP_34810"/>
<dbReference type="OrthoDB" id="9816564at2"/>
<dbReference type="InterPro" id="IPR029063">
    <property type="entry name" value="SAM-dependent_MTases_sf"/>
</dbReference>
<sequence length="210" mass="23982">MLHCPLCSRRVEPYVEDRRRAYFHCARCDLVSADPGSHLDAAAERAYYDLHENDPADRGYRRFLGRLAGPLLGRLSPGMRGLDYGCGPGPTLSVMLEEAGMHMEVHDPLYRPNPGALGRHYDFVTCTEVVEHFRRPAEDWGRLTALVRPGGWLGIMTKLVISRERFAAWHYKDDPTHVSFYSPATFEWLGVRFGLAVERVDRDVLLLQKR</sequence>
<proteinExistence type="predicted"/>
<reference evidence="1 2" key="1">
    <citation type="submission" date="2019-02" db="EMBL/GenBank/DDBJ databases">
        <title>Deep-cultivation of Planctomycetes and their phenomic and genomic characterization uncovers novel biology.</title>
        <authorList>
            <person name="Wiegand S."/>
            <person name="Jogler M."/>
            <person name="Boedeker C."/>
            <person name="Pinto D."/>
            <person name="Vollmers J."/>
            <person name="Rivas-Marin E."/>
            <person name="Kohn T."/>
            <person name="Peeters S.H."/>
            <person name="Heuer A."/>
            <person name="Rast P."/>
            <person name="Oberbeckmann S."/>
            <person name="Bunk B."/>
            <person name="Jeske O."/>
            <person name="Meyerdierks A."/>
            <person name="Storesund J.E."/>
            <person name="Kallscheuer N."/>
            <person name="Luecker S."/>
            <person name="Lage O.M."/>
            <person name="Pohl T."/>
            <person name="Merkel B.J."/>
            <person name="Hornburger P."/>
            <person name="Mueller R.-W."/>
            <person name="Bruemmer F."/>
            <person name="Labrenz M."/>
            <person name="Spormann A.M."/>
            <person name="Op den Camp H."/>
            <person name="Overmann J."/>
            <person name="Amann R."/>
            <person name="Jetten M.S.M."/>
            <person name="Mascher T."/>
            <person name="Medema M.H."/>
            <person name="Devos D.P."/>
            <person name="Kaster A.-K."/>
            <person name="Ovreas L."/>
            <person name="Rohde M."/>
            <person name="Galperin M.Y."/>
            <person name="Jogler C."/>
        </authorList>
    </citation>
    <scope>NUCLEOTIDE SEQUENCE [LARGE SCALE GENOMIC DNA]</scope>
    <source>
        <strain evidence="1 2">ElP</strain>
    </source>
</reference>
<dbReference type="Proteomes" id="UP000317835">
    <property type="component" value="Chromosome"/>
</dbReference>
<organism evidence="1 2">
    <name type="scientific">Tautonia plasticadhaerens</name>
    <dbReference type="NCBI Taxonomy" id="2527974"/>
    <lineage>
        <taxon>Bacteria</taxon>
        <taxon>Pseudomonadati</taxon>
        <taxon>Planctomycetota</taxon>
        <taxon>Planctomycetia</taxon>
        <taxon>Isosphaerales</taxon>
        <taxon>Isosphaeraceae</taxon>
        <taxon>Tautonia</taxon>
    </lineage>
</organism>
<accession>A0A518H432</accession>
<evidence type="ECO:0000313" key="2">
    <source>
        <dbReference type="Proteomes" id="UP000317835"/>
    </source>
</evidence>
<dbReference type="Gene3D" id="3.40.50.150">
    <property type="entry name" value="Vaccinia Virus protein VP39"/>
    <property type="match status" value="2"/>
</dbReference>
<dbReference type="AlphaFoldDB" id="A0A518H432"/>
<gene>
    <name evidence="1" type="ORF">ElP_34810</name>
</gene>